<feature type="transmembrane region" description="Helical" evidence="6">
    <location>
        <begin position="15"/>
        <end position="32"/>
    </location>
</feature>
<accession>A0A098LWE1</accession>
<name>A0A098LWE1_9FLAO</name>
<comment type="subcellular location">
    <subcellularLocation>
        <location evidence="1">Cell membrane</location>
        <topology evidence="1">Multi-pass membrane protein</topology>
    </subcellularLocation>
</comment>
<feature type="transmembrane region" description="Helical" evidence="6">
    <location>
        <begin position="341"/>
        <end position="360"/>
    </location>
</feature>
<feature type="transmembrane region" description="Helical" evidence="6">
    <location>
        <begin position="182"/>
        <end position="202"/>
    </location>
</feature>
<protein>
    <submittedName>
        <fullName evidence="7">O-antigen flippase Wzx</fullName>
    </submittedName>
</protein>
<feature type="transmembrane region" description="Helical" evidence="6">
    <location>
        <begin position="372"/>
        <end position="394"/>
    </location>
</feature>
<dbReference type="AlphaFoldDB" id="A0A098LWE1"/>
<dbReference type="GO" id="GO:0005886">
    <property type="term" value="C:plasma membrane"/>
    <property type="evidence" value="ECO:0007669"/>
    <property type="project" value="UniProtKB-SubCell"/>
</dbReference>
<dbReference type="Proteomes" id="UP000030184">
    <property type="component" value="Unassembled WGS sequence"/>
</dbReference>
<keyword evidence="2" id="KW-1003">Cell membrane</keyword>
<dbReference type="PANTHER" id="PTHR30250">
    <property type="entry name" value="PST FAMILY PREDICTED COLANIC ACID TRANSPORTER"/>
    <property type="match status" value="1"/>
</dbReference>
<evidence type="ECO:0000256" key="2">
    <source>
        <dbReference type="ARBA" id="ARBA00022475"/>
    </source>
</evidence>
<evidence type="ECO:0000313" key="8">
    <source>
        <dbReference type="Proteomes" id="UP000030184"/>
    </source>
</evidence>
<evidence type="ECO:0000256" key="4">
    <source>
        <dbReference type="ARBA" id="ARBA00022989"/>
    </source>
</evidence>
<keyword evidence="5 6" id="KW-0472">Membrane</keyword>
<gene>
    <name evidence="7" type="ORF">JCM19538_398</name>
</gene>
<feature type="transmembrane region" description="Helical" evidence="6">
    <location>
        <begin position="90"/>
        <end position="110"/>
    </location>
</feature>
<dbReference type="InterPro" id="IPR050833">
    <property type="entry name" value="Poly_Biosynth_Transport"/>
</dbReference>
<feature type="transmembrane region" description="Helical" evidence="6">
    <location>
        <begin position="307"/>
        <end position="329"/>
    </location>
</feature>
<dbReference type="PANTHER" id="PTHR30250:SF26">
    <property type="entry name" value="PSMA PROTEIN"/>
    <property type="match status" value="1"/>
</dbReference>
<evidence type="ECO:0000256" key="6">
    <source>
        <dbReference type="SAM" id="Phobius"/>
    </source>
</evidence>
<keyword evidence="8" id="KW-1185">Reference proteome</keyword>
<reference evidence="8" key="1">
    <citation type="journal article" date="2014" name="Genome Announc.">
        <title>Draft Genome Sequence of Marine Flavobacterium Jejuia pallidilutea Strain 11shimoA1 and Pigmentation Mutants.</title>
        <authorList>
            <person name="Takatani N."/>
            <person name="Nakanishi M."/>
            <person name="Meirelles P."/>
            <person name="Mino S."/>
            <person name="Suda W."/>
            <person name="Oshima K."/>
            <person name="Hattori M."/>
            <person name="Ohkuma M."/>
            <person name="Hosokawa M."/>
            <person name="Miyashita K."/>
            <person name="Thompson F.L."/>
            <person name="Niwa A."/>
            <person name="Sawabe T."/>
            <person name="Sawabe T."/>
        </authorList>
    </citation>
    <scope>NUCLEOTIDE SEQUENCE [LARGE SCALE GENOMIC DNA]</scope>
    <source>
        <strain evidence="8">JCM 19538</strain>
    </source>
</reference>
<evidence type="ECO:0000313" key="7">
    <source>
        <dbReference type="EMBL" id="GAL90633.1"/>
    </source>
</evidence>
<evidence type="ECO:0000256" key="5">
    <source>
        <dbReference type="ARBA" id="ARBA00023136"/>
    </source>
</evidence>
<keyword evidence="3 6" id="KW-0812">Transmembrane</keyword>
<comment type="caution">
    <text evidence="7">The sequence shown here is derived from an EMBL/GenBank/DDBJ whole genome shotgun (WGS) entry which is preliminary data.</text>
</comment>
<keyword evidence="4 6" id="KW-1133">Transmembrane helix</keyword>
<evidence type="ECO:0000256" key="1">
    <source>
        <dbReference type="ARBA" id="ARBA00004651"/>
    </source>
</evidence>
<feature type="transmembrane region" description="Helical" evidence="6">
    <location>
        <begin position="241"/>
        <end position="260"/>
    </location>
</feature>
<feature type="transmembrane region" description="Helical" evidence="6">
    <location>
        <begin position="470"/>
        <end position="494"/>
    </location>
</feature>
<feature type="transmembrane region" description="Helical" evidence="6">
    <location>
        <begin position="400"/>
        <end position="424"/>
    </location>
</feature>
<dbReference type="EMBL" id="BBNY01000076">
    <property type="protein sequence ID" value="GAL90633.1"/>
    <property type="molecule type" value="Genomic_DNA"/>
</dbReference>
<sequence length="512" mass="59359">MSRIQKTLLNAKVNVLFYVLSVFVVFFTRKIFLDKLGVEFMGLTGTVGSILNFLNLAELGVSTAIGFALYKPLFDNDKKEIDKIIALMGYLYKRVGLIILFLGLILSLFFGKIFNESSFSLFIINYCFYAFLISSLLGYNFNYHQSLLYADQKGYLINSYLQGSRLVKQLLQAFLAFYYQDFILWISLELVFSIIYTIIIRYRIKKIYPWLNINANFDPSENRTQYEKIIKKVKQIFVHKISTFISFGTDQILIFALVNIKSVALFDNYNMIIIYLNNLIAQIFGNTNASVGNLVAENNKKNIIKVFWELIAIRFLIAGFIFVNLFFLLSPLIKLWLGGEYILNNNIILLILVNVFILTIRNPIDNFINAYGLFADTWAPIAQIIINLLISIYFGYKWGIAGIMFGTTVSMTLIIILWKTYYLFNSGFKKNVFSDFWLIFIKHIMAFTFAYIAISYIYNKYLKTEILTFLDLILAGIKTNLLLLLIFVPVLVLFSKGFRDFSYRLKKYSPFS</sequence>
<feature type="transmembrane region" description="Helical" evidence="6">
    <location>
        <begin position="436"/>
        <end position="458"/>
    </location>
</feature>
<organism evidence="7 8">
    <name type="scientific">Jejuia pallidilutea</name>
    <dbReference type="NCBI Taxonomy" id="504487"/>
    <lineage>
        <taxon>Bacteria</taxon>
        <taxon>Pseudomonadati</taxon>
        <taxon>Bacteroidota</taxon>
        <taxon>Flavobacteriia</taxon>
        <taxon>Flavobacteriales</taxon>
        <taxon>Flavobacteriaceae</taxon>
        <taxon>Jejuia</taxon>
    </lineage>
</organism>
<evidence type="ECO:0000256" key="3">
    <source>
        <dbReference type="ARBA" id="ARBA00022692"/>
    </source>
</evidence>
<feature type="transmembrane region" description="Helical" evidence="6">
    <location>
        <begin position="122"/>
        <end position="141"/>
    </location>
</feature>
<feature type="transmembrane region" description="Helical" evidence="6">
    <location>
        <begin position="53"/>
        <end position="70"/>
    </location>
</feature>
<proteinExistence type="predicted"/>